<evidence type="ECO:0000256" key="1">
    <source>
        <dbReference type="SAM" id="SignalP"/>
    </source>
</evidence>
<protein>
    <recommendedName>
        <fullName evidence="4">Lipoprotein</fullName>
    </recommendedName>
</protein>
<keyword evidence="3" id="KW-1185">Reference proteome</keyword>
<keyword evidence="1" id="KW-0732">Signal</keyword>
<evidence type="ECO:0008006" key="4">
    <source>
        <dbReference type="Google" id="ProtNLM"/>
    </source>
</evidence>
<evidence type="ECO:0000313" key="3">
    <source>
        <dbReference type="Proteomes" id="UP001500657"/>
    </source>
</evidence>
<name>A0ABP3E5Z0_9GAMM</name>
<dbReference type="Proteomes" id="UP001500657">
    <property type="component" value="Unassembled WGS sequence"/>
</dbReference>
<feature type="chain" id="PRO_5045868533" description="Lipoprotein" evidence="1">
    <location>
        <begin position="21"/>
        <end position="251"/>
    </location>
</feature>
<comment type="caution">
    <text evidence="2">The sequence shown here is derived from an EMBL/GenBank/DDBJ whole genome shotgun (WGS) entry which is preliminary data.</text>
</comment>
<reference evidence="3" key="1">
    <citation type="journal article" date="2019" name="Int. J. Syst. Evol. Microbiol.">
        <title>The Global Catalogue of Microorganisms (GCM) 10K type strain sequencing project: providing services to taxonomists for standard genome sequencing and annotation.</title>
        <authorList>
            <consortium name="The Broad Institute Genomics Platform"/>
            <consortium name="The Broad Institute Genome Sequencing Center for Infectious Disease"/>
            <person name="Wu L."/>
            <person name="Ma J."/>
        </authorList>
    </citation>
    <scope>NUCLEOTIDE SEQUENCE [LARGE SCALE GENOMIC DNA]</scope>
    <source>
        <strain evidence="3">JCM 16242</strain>
    </source>
</reference>
<gene>
    <name evidence="2" type="ORF">GCM10009126_17920</name>
</gene>
<dbReference type="PROSITE" id="PS51257">
    <property type="entry name" value="PROKAR_LIPOPROTEIN"/>
    <property type="match status" value="1"/>
</dbReference>
<feature type="signal peptide" evidence="1">
    <location>
        <begin position="1"/>
        <end position="20"/>
    </location>
</feature>
<evidence type="ECO:0000313" key="2">
    <source>
        <dbReference type="EMBL" id="GAA0253054.1"/>
    </source>
</evidence>
<organism evidence="2 3">
    <name type="scientific">Rhodanobacter caeni</name>
    <dbReference type="NCBI Taxonomy" id="657654"/>
    <lineage>
        <taxon>Bacteria</taxon>
        <taxon>Pseudomonadati</taxon>
        <taxon>Pseudomonadota</taxon>
        <taxon>Gammaproteobacteria</taxon>
        <taxon>Lysobacterales</taxon>
        <taxon>Rhodanobacteraceae</taxon>
        <taxon>Rhodanobacter</taxon>
    </lineage>
</organism>
<proteinExistence type="predicted"/>
<dbReference type="RefSeq" id="WP_343882397.1">
    <property type="nucleotide sequence ID" value="NZ_BAAAFO010000003.1"/>
</dbReference>
<dbReference type="EMBL" id="BAAAFO010000003">
    <property type="protein sequence ID" value="GAA0253054.1"/>
    <property type="molecule type" value="Genomic_DNA"/>
</dbReference>
<sequence>MRMNPIARSIVMLAGTLSLAALGLAGCGKSPATSAVSGGVQAAVTGASGGEHGSATAPADVGGMAGRTGELTDPDNLTMVFLYYDLAGIAPPIDQWVEEDNRVNYARGADKATLRKTVRAEFDAGLAAVHGVGVIHLTANADLSPYDPTYGEFTVGALSPGAAYTFKAQGQTISLKFDNGLAAQSWSVPKEQAQAIADKIGNDTLTLDATLSIRKTFPGSRGGTIVAHVVSWNLRDAGNGATLARAQVPAG</sequence>
<accession>A0ABP3E5Z0</accession>